<protein>
    <submittedName>
        <fullName evidence="1">Uncharacterized protein</fullName>
    </submittedName>
</protein>
<evidence type="ECO:0000313" key="2">
    <source>
        <dbReference type="Proteomes" id="UP000604273"/>
    </source>
</evidence>
<keyword evidence="2" id="KW-1185">Reference proteome</keyword>
<dbReference type="OrthoDB" id="5154035at2759"/>
<accession>A0A8H4WNA7</accession>
<reference evidence="1" key="2">
    <citation type="submission" date="2020-05" db="EMBL/GenBank/DDBJ databases">
        <authorList>
            <person name="Kim H.-S."/>
            <person name="Proctor R.H."/>
            <person name="Brown D.W."/>
        </authorList>
    </citation>
    <scope>NUCLEOTIDE SEQUENCE</scope>
    <source>
        <strain evidence="1">NRRL 45417</strain>
    </source>
</reference>
<gene>
    <name evidence="1" type="ORF">FGADI_12796</name>
</gene>
<evidence type="ECO:0000313" key="1">
    <source>
        <dbReference type="EMBL" id="KAF4944312.1"/>
    </source>
</evidence>
<proteinExistence type="predicted"/>
<sequence length="123" mass="14203">MPDNVYRIAKKKDIQDVKAYLRSAKTNDFAPPAWGHGRWLYGHGEGRSTSRETYHIGFMIQSDDDHHITCLFIRVRGTNRKLVAKDSVTEKDWGAEQPSPEEVLMFYKKEWGVDDSGDEDNKD</sequence>
<dbReference type="Proteomes" id="UP000604273">
    <property type="component" value="Unassembled WGS sequence"/>
</dbReference>
<comment type="caution">
    <text evidence="1">The sequence shown here is derived from an EMBL/GenBank/DDBJ whole genome shotgun (WGS) entry which is preliminary data.</text>
</comment>
<organism evidence="1 2">
    <name type="scientific">Fusarium gaditjirri</name>
    <dbReference type="NCBI Taxonomy" id="282569"/>
    <lineage>
        <taxon>Eukaryota</taxon>
        <taxon>Fungi</taxon>
        <taxon>Dikarya</taxon>
        <taxon>Ascomycota</taxon>
        <taxon>Pezizomycotina</taxon>
        <taxon>Sordariomycetes</taxon>
        <taxon>Hypocreomycetidae</taxon>
        <taxon>Hypocreales</taxon>
        <taxon>Nectriaceae</taxon>
        <taxon>Fusarium</taxon>
        <taxon>Fusarium nisikadoi species complex</taxon>
    </lineage>
</organism>
<dbReference type="AlphaFoldDB" id="A0A8H4WNA7"/>
<name>A0A8H4WNA7_9HYPO</name>
<dbReference type="EMBL" id="JABFAI010000446">
    <property type="protein sequence ID" value="KAF4944312.1"/>
    <property type="molecule type" value="Genomic_DNA"/>
</dbReference>
<reference evidence="1" key="1">
    <citation type="journal article" date="2020" name="BMC Genomics">
        <title>Correction to: Identification and distribution of gene clusters required for synthesis of sphingolipid metabolism inhibitors in diverse species of the filamentous fungus Fusarium.</title>
        <authorList>
            <person name="Kim H.S."/>
            <person name="Lohmar J.M."/>
            <person name="Busman M."/>
            <person name="Brown D.W."/>
            <person name="Naumann T.A."/>
            <person name="Divon H.H."/>
            <person name="Lysoe E."/>
            <person name="Uhlig S."/>
            <person name="Proctor R.H."/>
        </authorList>
    </citation>
    <scope>NUCLEOTIDE SEQUENCE</scope>
    <source>
        <strain evidence="1">NRRL 45417</strain>
    </source>
</reference>